<accession>A0ABP8W739</accession>
<proteinExistence type="predicted"/>
<evidence type="ECO:0000313" key="2">
    <source>
        <dbReference type="Proteomes" id="UP001501295"/>
    </source>
</evidence>
<dbReference type="Proteomes" id="UP001501295">
    <property type="component" value="Unassembled WGS sequence"/>
</dbReference>
<dbReference type="EMBL" id="BAABLM010000008">
    <property type="protein sequence ID" value="GAA4682817.1"/>
    <property type="molecule type" value="Genomic_DNA"/>
</dbReference>
<evidence type="ECO:0000313" key="1">
    <source>
        <dbReference type="EMBL" id="GAA4682817.1"/>
    </source>
</evidence>
<gene>
    <name evidence="1" type="ORF">GCM10025780_30560</name>
</gene>
<protein>
    <submittedName>
        <fullName evidence="1">Abi family protein</fullName>
    </submittedName>
</protein>
<name>A0ABP8W739_9MICO</name>
<reference evidence="2" key="1">
    <citation type="journal article" date="2019" name="Int. J. Syst. Evol. Microbiol.">
        <title>The Global Catalogue of Microorganisms (GCM) 10K type strain sequencing project: providing services to taxonomists for standard genome sequencing and annotation.</title>
        <authorList>
            <consortium name="The Broad Institute Genomics Platform"/>
            <consortium name="The Broad Institute Genome Sequencing Center for Infectious Disease"/>
            <person name="Wu L."/>
            <person name="Ma J."/>
        </authorList>
    </citation>
    <scope>NUCLEOTIDE SEQUENCE [LARGE SCALE GENOMIC DNA]</scope>
    <source>
        <strain evidence="2">JCM 18956</strain>
    </source>
</reference>
<sequence length="227" mass="25846">MTTHTPSARWPEVWLSGDRFETFTRKCGGDRARALAMYEWNARLSAAFLHDLAHLEVALRNAYDRQLRRATTPGDRHWSEPRTLLVLFPPTPTTGPTHSDRNGTTRQLATRARQSVTGPAGHFLPGKVVAEIMFGFWTFMTAGSHEDLVWTPYLRHAFPPGTDRNRLHETLSALRDFRNRVAHHEPILGAPESQRRRIVFVARLLSPDVAAHIVEHSDVPDLLRRKP</sequence>
<keyword evidence="2" id="KW-1185">Reference proteome</keyword>
<comment type="caution">
    <text evidence="1">The sequence shown here is derived from an EMBL/GenBank/DDBJ whole genome shotgun (WGS) entry which is preliminary data.</text>
</comment>
<organism evidence="1 2">
    <name type="scientific">Frondihabitans cladoniiphilus</name>
    <dbReference type="NCBI Taxonomy" id="715785"/>
    <lineage>
        <taxon>Bacteria</taxon>
        <taxon>Bacillati</taxon>
        <taxon>Actinomycetota</taxon>
        <taxon>Actinomycetes</taxon>
        <taxon>Micrococcales</taxon>
        <taxon>Microbacteriaceae</taxon>
        <taxon>Frondihabitans</taxon>
    </lineage>
</organism>